<evidence type="ECO:0000256" key="1">
    <source>
        <dbReference type="ARBA" id="ARBA00023015"/>
    </source>
</evidence>
<feature type="domain" description="HTH marR-type" evidence="7">
    <location>
        <begin position="232"/>
        <end position="365"/>
    </location>
</feature>
<dbReference type="InterPro" id="IPR036388">
    <property type="entry name" value="WH-like_DNA-bd_sf"/>
</dbReference>
<dbReference type="Gene3D" id="1.10.357.10">
    <property type="entry name" value="Tetracycline Repressor, domain 2"/>
    <property type="match status" value="1"/>
</dbReference>
<dbReference type="InterPro" id="IPR036390">
    <property type="entry name" value="WH_DNA-bd_sf"/>
</dbReference>
<evidence type="ECO:0000259" key="6">
    <source>
        <dbReference type="PROSITE" id="PS50977"/>
    </source>
</evidence>
<dbReference type="InterPro" id="IPR023187">
    <property type="entry name" value="Tscrpt_reg_MarR-type_CS"/>
</dbReference>
<dbReference type="InterPro" id="IPR039422">
    <property type="entry name" value="MarR/SlyA-like"/>
</dbReference>
<proteinExistence type="predicted"/>
<accession>A0ABU8T2F8</accession>
<dbReference type="SMART" id="SM00347">
    <property type="entry name" value="HTH_MARR"/>
    <property type="match status" value="1"/>
</dbReference>
<dbReference type="RefSeq" id="WP_340286266.1">
    <property type="nucleotide sequence ID" value="NZ_JBBJUP010000003.1"/>
</dbReference>
<keyword evidence="9" id="KW-1185">Reference proteome</keyword>
<evidence type="ECO:0000313" key="9">
    <source>
        <dbReference type="Proteomes" id="UP001364211"/>
    </source>
</evidence>
<feature type="DNA-binding region" description="H-T-H motif" evidence="4">
    <location>
        <begin position="31"/>
        <end position="50"/>
    </location>
</feature>
<dbReference type="SUPFAM" id="SSF46689">
    <property type="entry name" value="Homeodomain-like"/>
    <property type="match status" value="1"/>
</dbReference>
<dbReference type="SUPFAM" id="SSF46785">
    <property type="entry name" value="Winged helix' DNA-binding domain"/>
    <property type="match status" value="1"/>
</dbReference>
<comment type="caution">
    <text evidence="8">The sequence shown here is derived from an EMBL/GenBank/DDBJ whole genome shotgun (WGS) entry which is preliminary data.</text>
</comment>
<dbReference type="Proteomes" id="UP001364211">
    <property type="component" value="Unassembled WGS sequence"/>
</dbReference>
<name>A0ABU8T2F8_9PSEU</name>
<evidence type="ECO:0000313" key="8">
    <source>
        <dbReference type="EMBL" id="MEJ8278142.1"/>
    </source>
</evidence>
<gene>
    <name evidence="8" type="ORF">WJX68_04280</name>
</gene>
<feature type="region of interest" description="Disordered" evidence="5">
    <location>
        <begin position="175"/>
        <end position="210"/>
    </location>
</feature>
<evidence type="ECO:0000256" key="4">
    <source>
        <dbReference type="PROSITE-ProRule" id="PRU00335"/>
    </source>
</evidence>
<evidence type="ECO:0000256" key="3">
    <source>
        <dbReference type="ARBA" id="ARBA00023163"/>
    </source>
</evidence>
<evidence type="ECO:0000259" key="7">
    <source>
        <dbReference type="PROSITE" id="PS50995"/>
    </source>
</evidence>
<dbReference type="PROSITE" id="PS01117">
    <property type="entry name" value="HTH_MARR_1"/>
    <property type="match status" value="1"/>
</dbReference>
<protein>
    <submittedName>
        <fullName evidence="8">TetR family transcriptional regulator</fullName>
    </submittedName>
</protein>
<keyword evidence="2 4" id="KW-0238">DNA-binding</keyword>
<sequence>MPRQVDHDRRRADIARAAWELMAERGPAGTTLREVGAALGMANGAVRHYFPGKDAVVEAAYRHGVDAAEARIERAVRGASGLAALRALAVAVLGAPGADVPGVPPVAVEAAVRRRDRIAALLDRARADGEVRTPWPTPVLVEQLLALLAGTRAVAPAPGQGPDLRGQVIEAFLSGLGRDGGAPDRPPAPEPGRDGAGEPDGPPPDPPSGFLAFAGTALDRTAERMPETDRASMTLVLLLHRVASSLVYDLESTVHRPAGWSWSAFRMLFTVWIAGEQEAGRVAGLCGMSRAAVSSLANTLAAAGLVERRPAPRDRRMVHLSLTTEGRRRLEEAFRRHNRRESEWAALLPDGDLEVLNDLLGRLARAAQQADWVKRRS</sequence>
<dbReference type="EMBL" id="JBBJUP010000003">
    <property type="protein sequence ID" value="MEJ8278142.1"/>
    <property type="molecule type" value="Genomic_DNA"/>
</dbReference>
<dbReference type="InterPro" id="IPR000835">
    <property type="entry name" value="HTH_MarR-typ"/>
</dbReference>
<keyword evidence="3" id="KW-0804">Transcription</keyword>
<dbReference type="PANTHER" id="PTHR33164">
    <property type="entry name" value="TRANSCRIPTIONAL REGULATOR, MARR FAMILY"/>
    <property type="match status" value="1"/>
</dbReference>
<dbReference type="InterPro" id="IPR001647">
    <property type="entry name" value="HTH_TetR"/>
</dbReference>
<dbReference type="Gene3D" id="1.10.10.10">
    <property type="entry name" value="Winged helix-like DNA-binding domain superfamily/Winged helix DNA-binding domain"/>
    <property type="match status" value="1"/>
</dbReference>
<dbReference type="InterPro" id="IPR009057">
    <property type="entry name" value="Homeodomain-like_sf"/>
</dbReference>
<dbReference type="InterPro" id="IPR036271">
    <property type="entry name" value="Tet_transcr_reg_TetR-rel_C_sf"/>
</dbReference>
<reference evidence="8 9" key="1">
    <citation type="submission" date="2024-03" db="EMBL/GenBank/DDBJ databases">
        <title>Draft genome sequence of Pseudonocardia sp. DW16-2.</title>
        <authorList>
            <person name="Duangmal K."/>
        </authorList>
    </citation>
    <scope>NUCLEOTIDE SEQUENCE [LARGE SCALE GENOMIC DNA]</scope>
    <source>
        <strain evidence="8 9">DW16-2</strain>
    </source>
</reference>
<feature type="domain" description="HTH tetR-type" evidence="6">
    <location>
        <begin position="8"/>
        <end position="68"/>
    </location>
</feature>
<evidence type="ECO:0000256" key="5">
    <source>
        <dbReference type="SAM" id="MobiDB-lite"/>
    </source>
</evidence>
<dbReference type="Pfam" id="PF00440">
    <property type="entry name" value="TetR_N"/>
    <property type="match status" value="1"/>
</dbReference>
<evidence type="ECO:0000256" key="2">
    <source>
        <dbReference type="ARBA" id="ARBA00023125"/>
    </source>
</evidence>
<organism evidence="8 9">
    <name type="scientific">Pseudonocardia spirodelae</name>
    <dbReference type="NCBI Taxonomy" id="3133431"/>
    <lineage>
        <taxon>Bacteria</taxon>
        <taxon>Bacillati</taxon>
        <taxon>Actinomycetota</taxon>
        <taxon>Actinomycetes</taxon>
        <taxon>Pseudonocardiales</taxon>
        <taxon>Pseudonocardiaceae</taxon>
        <taxon>Pseudonocardia</taxon>
    </lineage>
</organism>
<dbReference type="SUPFAM" id="SSF48498">
    <property type="entry name" value="Tetracyclin repressor-like, C-terminal domain"/>
    <property type="match status" value="1"/>
</dbReference>
<keyword evidence="1" id="KW-0805">Transcription regulation</keyword>
<dbReference type="PROSITE" id="PS50977">
    <property type="entry name" value="HTH_TETR_2"/>
    <property type="match status" value="1"/>
</dbReference>
<dbReference type="Pfam" id="PF12802">
    <property type="entry name" value="MarR_2"/>
    <property type="match status" value="1"/>
</dbReference>
<dbReference type="PANTHER" id="PTHR33164:SF43">
    <property type="entry name" value="HTH-TYPE TRANSCRIPTIONAL REPRESSOR YETL"/>
    <property type="match status" value="1"/>
</dbReference>
<dbReference type="PROSITE" id="PS50995">
    <property type="entry name" value="HTH_MARR_2"/>
    <property type="match status" value="1"/>
</dbReference>